<reference evidence="4" key="1">
    <citation type="journal article" date="2011" name="Genome Biol.">
        <title>Comparative genomics of the social amoebae Dictyostelium discoideum and Dictyostelium purpureum.</title>
        <authorList>
            <consortium name="US DOE Joint Genome Institute (JGI-PGF)"/>
            <person name="Sucgang R."/>
            <person name="Kuo A."/>
            <person name="Tian X."/>
            <person name="Salerno W."/>
            <person name="Parikh A."/>
            <person name="Feasley C.L."/>
            <person name="Dalin E."/>
            <person name="Tu H."/>
            <person name="Huang E."/>
            <person name="Barry K."/>
            <person name="Lindquist E."/>
            <person name="Shapiro H."/>
            <person name="Bruce D."/>
            <person name="Schmutz J."/>
            <person name="Salamov A."/>
            <person name="Fey P."/>
            <person name="Gaudet P."/>
            <person name="Anjard C."/>
            <person name="Babu M.M."/>
            <person name="Basu S."/>
            <person name="Bushmanova Y."/>
            <person name="van der Wel H."/>
            <person name="Katoh-Kurasawa M."/>
            <person name="Dinh C."/>
            <person name="Coutinho P.M."/>
            <person name="Saito T."/>
            <person name="Elias M."/>
            <person name="Schaap P."/>
            <person name="Kay R.R."/>
            <person name="Henrissat B."/>
            <person name="Eichinger L."/>
            <person name="Rivero F."/>
            <person name="Putnam N.H."/>
            <person name="West C.M."/>
            <person name="Loomis W.F."/>
            <person name="Chisholm R.L."/>
            <person name="Shaulsky G."/>
            <person name="Strassmann J.E."/>
            <person name="Queller D.C."/>
            <person name="Kuspa A."/>
            <person name="Grigoriev I.V."/>
        </authorList>
    </citation>
    <scope>NUCLEOTIDE SEQUENCE [LARGE SCALE GENOMIC DNA]</scope>
    <source>
        <strain evidence="4">QSDP1</strain>
    </source>
</reference>
<feature type="transmembrane region" description="Helical" evidence="2">
    <location>
        <begin position="200"/>
        <end position="223"/>
    </location>
</feature>
<dbReference type="GeneID" id="10505691"/>
<dbReference type="OrthoDB" id="22281at2759"/>
<proteinExistence type="predicted"/>
<feature type="compositionally biased region" description="Basic and acidic residues" evidence="1">
    <location>
        <begin position="390"/>
        <end position="399"/>
    </location>
</feature>
<evidence type="ECO:0000256" key="2">
    <source>
        <dbReference type="SAM" id="Phobius"/>
    </source>
</evidence>
<keyword evidence="2" id="KW-1133">Transmembrane helix</keyword>
<protein>
    <submittedName>
        <fullName evidence="3">Uncharacterized protein</fullName>
    </submittedName>
</protein>
<evidence type="ECO:0000256" key="1">
    <source>
        <dbReference type="SAM" id="MobiDB-lite"/>
    </source>
</evidence>
<dbReference type="VEuPathDB" id="AmoebaDB:DICPUDRAFT_156599"/>
<dbReference type="STRING" id="5786.F0ZWZ8"/>
<dbReference type="RefSeq" id="XP_003291943.1">
    <property type="nucleotide sequence ID" value="XM_003291895.1"/>
</dbReference>
<dbReference type="eggNOG" id="ENOG502RBQ6">
    <property type="taxonomic scope" value="Eukaryota"/>
</dbReference>
<keyword evidence="4" id="KW-1185">Reference proteome</keyword>
<dbReference type="AlphaFoldDB" id="F0ZWZ8"/>
<accession>F0ZWZ8</accession>
<organism evidence="3 4">
    <name type="scientific">Dictyostelium purpureum</name>
    <name type="common">Slime mold</name>
    <dbReference type="NCBI Taxonomy" id="5786"/>
    <lineage>
        <taxon>Eukaryota</taxon>
        <taxon>Amoebozoa</taxon>
        <taxon>Evosea</taxon>
        <taxon>Eumycetozoa</taxon>
        <taxon>Dictyostelia</taxon>
        <taxon>Dictyosteliales</taxon>
        <taxon>Dictyosteliaceae</taxon>
        <taxon>Dictyostelium</taxon>
    </lineage>
</organism>
<keyword evidence="2" id="KW-0472">Membrane</keyword>
<gene>
    <name evidence="3" type="ORF">DICPUDRAFT_156599</name>
</gene>
<feature type="region of interest" description="Disordered" evidence="1">
    <location>
        <begin position="281"/>
        <end position="399"/>
    </location>
</feature>
<feature type="transmembrane region" description="Helical" evidence="2">
    <location>
        <begin position="17"/>
        <end position="38"/>
    </location>
</feature>
<dbReference type="Proteomes" id="UP000001064">
    <property type="component" value="Unassembled WGS sequence"/>
</dbReference>
<keyword evidence="2" id="KW-0812">Transmembrane</keyword>
<evidence type="ECO:0000313" key="4">
    <source>
        <dbReference type="Proteomes" id="UP000001064"/>
    </source>
</evidence>
<name>F0ZWZ8_DICPU</name>
<feature type="compositionally biased region" description="Basic and acidic residues" evidence="1">
    <location>
        <begin position="295"/>
        <end position="313"/>
    </location>
</feature>
<sequence>MGAQELPALQSLTKTHMAILTFCSLVVILKLIYIYRYEKKKNTAAKLKKIIHYLILTYIFLILILNYIQIGRFYYNPAIWTIFYKVVYNICGFLFTSSFILLLTYWIGMITDIFEIRKGAIFTKYTGPVFMVVQFSNFVIKLLTIISNAKVFYLQTRLALEKASIYFDFFVNTGVLFILITFIVLNLYVFNKKVRRRIKIFTVIAAVVGATFFCLTLLRVLIYYDSSKYSYGTLTLVSALTLEVVFVVYPIRIDVINNRHVNKFFGLFYIGFSKETRQDTLSSHKKTNATIHQQTMKDKDGGLNTIHDYESNKEPTTTVSLEEFEINNSPNLDNKHHSELQNGANNNNENTEINISELNNTNNNNFNNNTLDETNTNNTNTTSSNSSSDSLKEIISEVQ</sequence>
<feature type="transmembrane region" description="Helical" evidence="2">
    <location>
        <begin position="129"/>
        <end position="149"/>
    </location>
</feature>
<dbReference type="OMA" id="FMASAFE"/>
<dbReference type="InParanoid" id="F0ZWZ8"/>
<dbReference type="KEGG" id="dpp:DICPUDRAFT_156599"/>
<feature type="transmembrane region" description="Helical" evidence="2">
    <location>
        <begin position="82"/>
        <end position="108"/>
    </location>
</feature>
<dbReference type="EMBL" id="GL871247">
    <property type="protein sequence ID" value="EGC31543.1"/>
    <property type="molecule type" value="Genomic_DNA"/>
</dbReference>
<feature type="transmembrane region" description="Helical" evidence="2">
    <location>
        <begin position="50"/>
        <end position="70"/>
    </location>
</feature>
<feature type="transmembrane region" description="Helical" evidence="2">
    <location>
        <begin position="169"/>
        <end position="188"/>
    </location>
</feature>
<feature type="transmembrane region" description="Helical" evidence="2">
    <location>
        <begin position="229"/>
        <end position="249"/>
    </location>
</feature>
<evidence type="ECO:0000313" key="3">
    <source>
        <dbReference type="EMBL" id="EGC31543.1"/>
    </source>
</evidence>
<feature type="compositionally biased region" description="Polar residues" evidence="1">
    <location>
        <begin position="314"/>
        <end position="332"/>
    </location>
</feature>
<feature type="compositionally biased region" description="Low complexity" evidence="1">
    <location>
        <begin position="345"/>
        <end position="389"/>
    </location>
</feature>